<comment type="caution">
    <text evidence="3">The sequence shown here is derived from an EMBL/GenBank/DDBJ whole genome shotgun (WGS) entry which is preliminary data.</text>
</comment>
<dbReference type="EMBL" id="AUPZ01000004">
    <property type="protein sequence ID" value="EQB40049.1"/>
    <property type="molecule type" value="Genomic_DNA"/>
</dbReference>
<protein>
    <recommendedName>
        <fullName evidence="5">Oxygen-tolerance protein</fullName>
    </recommendedName>
</protein>
<dbReference type="PANTHER" id="PTHR40940">
    <property type="entry name" value="PROTEIN BATD-RELATED"/>
    <property type="match status" value="1"/>
</dbReference>
<keyword evidence="2" id="KW-0732">Signal</keyword>
<evidence type="ECO:0000313" key="3">
    <source>
        <dbReference type="EMBL" id="EQB40049.1"/>
    </source>
</evidence>
<feature type="signal peptide" evidence="2">
    <location>
        <begin position="1"/>
        <end position="24"/>
    </location>
</feature>
<sequence length="471" mass="52804">MRNLGKIILVLFLLKLSLDASVRASVDATSVELGEMVTYSLHLSSTNASRPVIQTLCGVNVISTSSQSSIEMINGKISRNNTFSYKFIPQKDCVIEPIEIEVDGVMHKSNAVEIKVTQGKANADADFVLSLQSSTKEVYVGEPFEVTLLFKQKLGAEAVDSKFEAPELKGFWIKSESQPQKVQKEGYIVTKVVYKMAAQRAGALTISKAQMSVASRSHARDSWGSWVPKIKWKTYYSNELNIDVKPLPSGVELVGNFSIKANVDKDEINANEALNLTLEVLGDGNLEDIKSFKPYIDSVNVFEEDISIDGNKLTQKIAFVAQDDFTIEPFTLKYFDPKTKEIKIIKTKRQKIKVNNSKPKEELVIKKESSEQVLVESGQSMSTLWALLVFVLGLILGLVIGIVKPWKILKKQKGLSLKDERVLLVKLLPYKYDEKVKKIIETIEQNIYSDTKIEIDKKLLREVVRKYITAS</sequence>
<organism evidence="3 4">
    <name type="scientific">Sulfurimonas hongkongensis</name>
    <dbReference type="NCBI Taxonomy" id="1172190"/>
    <lineage>
        <taxon>Bacteria</taxon>
        <taxon>Pseudomonadati</taxon>
        <taxon>Campylobacterota</taxon>
        <taxon>Epsilonproteobacteria</taxon>
        <taxon>Campylobacterales</taxon>
        <taxon>Sulfurimonadaceae</taxon>
        <taxon>Sulfurimonas</taxon>
    </lineage>
</organism>
<dbReference type="OrthoDB" id="5372079at2"/>
<keyword evidence="1" id="KW-0812">Transmembrane</keyword>
<gene>
    <name evidence="3" type="ORF">M947_03240</name>
</gene>
<dbReference type="AlphaFoldDB" id="T0KST0"/>
<evidence type="ECO:0000256" key="2">
    <source>
        <dbReference type="SAM" id="SignalP"/>
    </source>
</evidence>
<evidence type="ECO:0000256" key="1">
    <source>
        <dbReference type="SAM" id="Phobius"/>
    </source>
</evidence>
<accession>T0KST0</accession>
<feature type="transmembrane region" description="Helical" evidence="1">
    <location>
        <begin position="384"/>
        <end position="403"/>
    </location>
</feature>
<dbReference type="RefSeq" id="WP_021286922.1">
    <property type="nucleotide sequence ID" value="NZ_AUPZ01000004.1"/>
</dbReference>
<reference evidence="3 4" key="1">
    <citation type="submission" date="2013-07" db="EMBL/GenBank/DDBJ databases">
        <title>Sulfurimonas hongkongensis AST-10 Genome Sequencing.</title>
        <authorList>
            <person name="Cai L."/>
            <person name="Zhang T."/>
        </authorList>
    </citation>
    <scope>NUCLEOTIDE SEQUENCE [LARGE SCALE GENOMIC DNA]</scope>
    <source>
        <strain evidence="3 4">AST-10</strain>
    </source>
</reference>
<feature type="chain" id="PRO_5004566337" description="Oxygen-tolerance protein" evidence="2">
    <location>
        <begin position="25"/>
        <end position="471"/>
    </location>
</feature>
<dbReference type="eggNOG" id="COG0457">
    <property type="taxonomic scope" value="Bacteria"/>
</dbReference>
<proteinExistence type="predicted"/>
<name>T0KST0_9BACT</name>
<dbReference type="STRING" id="1172190.M947_03240"/>
<keyword evidence="1" id="KW-1133">Transmembrane helix</keyword>
<dbReference type="PATRIC" id="fig|1172190.3.peg.629"/>
<dbReference type="PANTHER" id="PTHR40940:SF2">
    <property type="entry name" value="BATD"/>
    <property type="match status" value="1"/>
</dbReference>
<evidence type="ECO:0000313" key="4">
    <source>
        <dbReference type="Proteomes" id="UP000015520"/>
    </source>
</evidence>
<dbReference type="InterPro" id="IPR025738">
    <property type="entry name" value="BatD"/>
</dbReference>
<keyword evidence="4" id="KW-1185">Reference proteome</keyword>
<dbReference type="Pfam" id="PF13584">
    <property type="entry name" value="BatD"/>
    <property type="match status" value="3"/>
</dbReference>
<dbReference type="Proteomes" id="UP000015520">
    <property type="component" value="Unassembled WGS sequence"/>
</dbReference>
<evidence type="ECO:0008006" key="5">
    <source>
        <dbReference type="Google" id="ProtNLM"/>
    </source>
</evidence>
<keyword evidence="1" id="KW-0472">Membrane</keyword>